<proteinExistence type="predicted"/>
<feature type="transmembrane region" description="Helical" evidence="11">
    <location>
        <begin position="747"/>
        <end position="768"/>
    </location>
</feature>
<evidence type="ECO:0000256" key="7">
    <source>
        <dbReference type="ARBA" id="ARBA00023180"/>
    </source>
</evidence>
<keyword evidence="7" id="KW-0325">Glycoprotein</keyword>
<keyword evidence="6 14" id="KW-0675">Receptor</keyword>
<evidence type="ECO:0000256" key="4">
    <source>
        <dbReference type="ARBA" id="ARBA00023040"/>
    </source>
</evidence>
<evidence type="ECO:0000256" key="10">
    <source>
        <dbReference type="SAM" id="MobiDB-lite"/>
    </source>
</evidence>
<feature type="transmembrane region" description="Helical" evidence="11">
    <location>
        <begin position="796"/>
        <end position="820"/>
    </location>
</feature>
<dbReference type="Pfam" id="PF00003">
    <property type="entry name" value="7tm_3"/>
    <property type="match status" value="1"/>
</dbReference>
<dbReference type="Proteomes" id="UP000693970">
    <property type="component" value="Unassembled WGS sequence"/>
</dbReference>
<evidence type="ECO:0000256" key="5">
    <source>
        <dbReference type="ARBA" id="ARBA00023136"/>
    </source>
</evidence>
<keyword evidence="8" id="KW-0807">Transducer</keyword>
<evidence type="ECO:0000256" key="3">
    <source>
        <dbReference type="ARBA" id="ARBA00022989"/>
    </source>
</evidence>
<reference evidence="14" key="1">
    <citation type="journal article" date="2021" name="Sci. Rep.">
        <title>Diploid genomic architecture of Nitzschia inconspicua, an elite biomass production diatom.</title>
        <authorList>
            <person name="Oliver A."/>
            <person name="Podell S."/>
            <person name="Pinowska A."/>
            <person name="Traller J.C."/>
            <person name="Smith S.R."/>
            <person name="McClure R."/>
            <person name="Beliaev A."/>
            <person name="Bohutskyi P."/>
            <person name="Hill E.A."/>
            <person name="Rabines A."/>
            <person name="Zheng H."/>
            <person name="Allen L.Z."/>
            <person name="Kuo A."/>
            <person name="Grigoriev I.V."/>
            <person name="Allen A.E."/>
            <person name="Hazlebeck D."/>
            <person name="Allen E.E."/>
        </authorList>
    </citation>
    <scope>NUCLEOTIDE SEQUENCE</scope>
    <source>
        <strain evidence="14">Hildebrandi</strain>
    </source>
</reference>
<evidence type="ECO:0000256" key="6">
    <source>
        <dbReference type="ARBA" id="ARBA00023170"/>
    </source>
</evidence>
<protein>
    <submittedName>
        <fullName evidence="14">7 transmembrane sweet-taste receptor of 3 GCPR-domain containing protein</fullName>
    </submittedName>
</protein>
<evidence type="ECO:0000313" key="14">
    <source>
        <dbReference type="EMBL" id="KAG7363532.1"/>
    </source>
</evidence>
<gene>
    <name evidence="14" type="ORF">IV203_026893</name>
</gene>
<evidence type="ECO:0000256" key="12">
    <source>
        <dbReference type="SAM" id="SignalP"/>
    </source>
</evidence>
<keyword evidence="9" id="KW-0175">Coiled coil</keyword>
<dbReference type="AlphaFoldDB" id="A0A9K3LK44"/>
<evidence type="ECO:0000313" key="15">
    <source>
        <dbReference type="Proteomes" id="UP000693970"/>
    </source>
</evidence>
<feature type="compositionally biased region" description="Acidic residues" evidence="10">
    <location>
        <begin position="1112"/>
        <end position="1121"/>
    </location>
</feature>
<keyword evidence="2 11" id="KW-0812">Transmembrane</keyword>
<keyword evidence="5 11" id="KW-0472">Membrane</keyword>
<evidence type="ECO:0000259" key="13">
    <source>
        <dbReference type="PROSITE" id="PS50259"/>
    </source>
</evidence>
<name>A0A9K3LK44_9STRA</name>
<feature type="transmembrane region" description="Helical" evidence="11">
    <location>
        <begin position="862"/>
        <end position="882"/>
    </location>
</feature>
<accession>A0A9K3LK44</accession>
<dbReference type="EMBL" id="JAGRRH010000010">
    <property type="protein sequence ID" value="KAG7363532.1"/>
    <property type="molecule type" value="Genomic_DNA"/>
</dbReference>
<dbReference type="PROSITE" id="PS50259">
    <property type="entry name" value="G_PROTEIN_RECEP_F3_4"/>
    <property type="match status" value="1"/>
</dbReference>
<keyword evidence="15" id="KW-1185">Reference proteome</keyword>
<reference evidence="14" key="2">
    <citation type="submission" date="2021-04" db="EMBL/GenBank/DDBJ databases">
        <authorList>
            <person name="Podell S."/>
        </authorList>
    </citation>
    <scope>NUCLEOTIDE SEQUENCE</scope>
    <source>
        <strain evidence="14">Hildebrandi</strain>
    </source>
</reference>
<feature type="coiled-coil region" evidence="9">
    <location>
        <begin position="972"/>
        <end position="1013"/>
    </location>
</feature>
<evidence type="ECO:0000256" key="9">
    <source>
        <dbReference type="SAM" id="Coils"/>
    </source>
</evidence>
<dbReference type="PANTHER" id="PTHR10519">
    <property type="entry name" value="GABA-B RECEPTOR"/>
    <property type="match status" value="1"/>
</dbReference>
<dbReference type="PANTHER" id="PTHR10519:SF20">
    <property type="entry name" value="G-PROTEIN COUPLED RECEPTOR 156-RELATED"/>
    <property type="match status" value="1"/>
</dbReference>
<feature type="transmembrane region" description="Helical" evidence="11">
    <location>
        <begin position="832"/>
        <end position="856"/>
    </location>
</feature>
<feature type="domain" description="G-protein coupled receptors family 3 profile" evidence="13">
    <location>
        <begin position="702"/>
        <end position="885"/>
    </location>
</feature>
<dbReference type="GO" id="GO:0038039">
    <property type="term" value="C:G protein-coupled receptor heterodimeric complex"/>
    <property type="evidence" value="ECO:0007669"/>
    <property type="project" value="TreeGrafter"/>
</dbReference>
<feature type="compositionally biased region" description="Basic and acidic residues" evidence="10">
    <location>
        <begin position="1132"/>
        <end position="1142"/>
    </location>
</feature>
<comment type="caution">
    <text evidence="14">The sequence shown here is derived from an EMBL/GenBank/DDBJ whole genome shotgun (WGS) entry which is preliminary data.</text>
</comment>
<dbReference type="OrthoDB" id="10056676at2759"/>
<evidence type="ECO:0000256" key="11">
    <source>
        <dbReference type="SAM" id="Phobius"/>
    </source>
</evidence>
<evidence type="ECO:0000256" key="1">
    <source>
        <dbReference type="ARBA" id="ARBA00004141"/>
    </source>
</evidence>
<organism evidence="14 15">
    <name type="scientific">Nitzschia inconspicua</name>
    <dbReference type="NCBI Taxonomy" id="303405"/>
    <lineage>
        <taxon>Eukaryota</taxon>
        <taxon>Sar</taxon>
        <taxon>Stramenopiles</taxon>
        <taxon>Ochrophyta</taxon>
        <taxon>Bacillariophyta</taxon>
        <taxon>Bacillariophyceae</taxon>
        <taxon>Bacillariophycidae</taxon>
        <taxon>Bacillariales</taxon>
        <taxon>Bacillariaceae</taxon>
        <taxon>Nitzschia</taxon>
    </lineage>
</organism>
<keyword evidence="3 11" id="KW-1133">Transmembrane helix</keyword>
<feature type="signal peptide" evidence="12">
    <location>
        <begin position="1"/>
        <end position="30"/>
    </location>
</feature>
<dbReference type="GO" id="GO:0004965">
    <property type="term" value="F:G protein-coupled GABA receptor activity"/>
    <property type="evidence" value="ECO:0007669"/>
    <property type="project" value="InterPro"/>
</dbReference>
<dbReference type="InterPro" id="IPR017978">
    <property type="entry name" value="GPCR_3_C"/>
</dbReference>
<comment type="subcellular location">
    <subcellularLocation>
        <location evidence="1">Membrane</location>
        <topology evidence="1">Multi-pass membrane protein</topology>
    </subcellularLocation>
</comment>
<feature type="chain" id="PRO_5039924706" evidence="12">
    <location>
        <begin position="31"/>
        <end position="1142"/>
    </location>
</feature>
<evidence type="ECO:0000256" key="2">
    <source>
        <dbReference type="ARBA" id="ARBA00022692"/>
    </source>
</evidence>
<evidence type="ECO:0000256" key="8">
    <source>
        <dbReference type="ARBA" id="ARBA00023224"/>
    </source>
</evidence>
<feature type="transmembrane region" description="Helical" evidence="11">
    <location>
        <begin position="668"/>
        <end position="688"/>
    </location>
</feature>
<dbReference type="CDD" id="cd15047">
    <property type="entry name" value="7tmC_GABA-B-like"/>
    <property type="match status" value="1"/>
</dbReference>
<dbReference type="InterPro" id="IPR002455">
    <property type="entry name" value="GPCR3_GABA-B"/>
</dbReference>
<feature type="region of interest" description="Disordered" evidence="10">
    <location>
        <begin position="1063"/>
        <end position="1142"/>
    </location>
</feature>
<keyword evidence="12" id="KW-0732">Signal</keyword>
<feature type="transmembrane region" description="Helical" evidence="11">
    <location>
        <begin position="708"/>
        <end position="726"/>
    </location>
</feature>
<sequence length="1142" mass="126866">MMRSTNRSFSTFLPTLLFILTVTDIYSGGALPTPGEIHGRHQGTFGSRANPIKSSYFSATTSSNSNTARTLTKRRKMQLEDIATNTTDNNADTNGLGNKDLAVCSVPNLLDITRLRSRETRSIFSAAIEDVELIREYYTESMYNQGIRGGMSDPVELAYSYEWLGRETIPMTTVEAGLGYVDDRMDRRMDRYISTSDNQPNVGTKQSDMEAFDASSNLFPWIVDRRSREAQWYVSHQNGRTEGPGKTPLPAEKLYTAAWTVSWGDVLPYFPPLRVYGDGAPLTMGDSVGPAYNGREDPTPMSAVTDNPNRTARFINPYPDVAQPGVALISAVAPIYYTGLFAGFQYNDTYIGAAGVDIALASVSSVFGDLENSLTEGSFAFLVDTESFSVIAISQSVVEKIYPQRTGMEEERPEDRRNQTYLVSDTIFQPLIKDGESAVESADWQYLHDAVNVAGMGERSFMEMNITETGSSEPQEFYVAFDRWQYVSDWTLLVFAPKEYIDHAVYPTVNQTVFTFPKVQIDASAHGTIQLTNAGYLDFRVLAMEDKNPNWIEFDDPELVTGDGTVLSPGESVNISFTINTAEMDVGNSTSSVSFSITDDEYPDCFFNEGLSVLVSIMVVPYPQLNQLGAIRIVGYVLATVIFFLAIYCVWWVYVYRKERVVRASQPLFLVTIAFGSFLMAATIIPLSIDDGMASERGCDIACMAAPWLFSVGFVTSFAALFSKLWRINKIFQSNRFQRVKVTEKDVLVPFAVLFVLNFAFLLAWTIWDPLVWDRKQADDFNNSYGRCIGHGVAHIYLLSVIVIVDVIALVLACHQAFMARGISDEYSETKFIAIAVGGWLQVVLIGVPLMFLVAGNPTADFFIKSCIIFAITLAMLLLIFVPKMLHEHNRDSTVSKRATQSAEVQRIMARATAYATAAASAPANLETYRVSSLSNTNSQNSEVEASTEMNRMNSSQSSVSDGMGFRIIGSIETDQKKLTEVQDENKVLKRQLKREQREVERLKTLLTECRGDRNVTRPQPFLTPDVERFTAGAADVSQRQGNLNGSSLLRVTFFDDTKTGGLPMTDTVDMDVPSSPPTPKRRLSPERDFVEELMINSADMADLTSPVVENLSEEDNEDSSCENGYGAEYEESVKGPPDDQV</sequence>
<keyword evidence="4" id="KW-0297">G-protein coupled receptor</keyword>
<feature type="transmembrane region" description="Helical" evidence="11">
    <location>
        <begin position="633"/>
        <end position="656"/>
    </location>
</feature>